<accession>A0A381NVV8</accession>
<dbReference type="GO" id="GO:0003887">
    <property type="term" value="F:DNA-directed DNA polymerase activity"/>
    <property type="evidence" value="ECO:0007669"/>
    <property type="project" value="TreeGrafter"/>
</dbReference>
<sequence length="415" mass="47210">MFALVDCNNFYASCERVFKPRLENKPIAVLSNNDGCIIARSNEAKALGLKMGEPIFKKRDTVYKHNIHLFSSNFALYGDISKRVFDVVTNQVPSYEMYSIDEAFLDFKGIKDPYGFGVQLKKKVKKYVGIPISIGISHTKTLSKVASYIAKKSKDSVCLLDKKEHIDSILKSLPVDEIWGIGRRYAIKLKRYGIYTASDLVACDENWIRKTLNVTGLRMVQELKGTPHFDLKFKRERKKSICTSRSFALEVKDYTRMSEYVSMFSSRCSEKLRIEGGCARSVSVFMYTNMFKPKERQYSGHISMNFDTPTSDSISITKLALKCIKKIYKNGYSYKKAGVTLSGIISKNEVQLNIFDSEDRIRSNNLMKTLDVINGNIGRDILKLGSSGINKWKIGKEKLSPSYTTNWSDILTIKL</sequence>
<dbReference type="GO" id="GO:0005829">
    <property type="term" value="C:cytosol"/>
    <property type="evidence" value="ECO:0007669"/>
    <property type="project" value="TreeGrafter"/>
</dbReference>
<dbReference type="PANTHER" id="PTHR11076">
    <property type="entry name" value="DNA REPAIR POLYMERASE UMUC / TRANSFERASE FAMILY MEMBER"/>
    <property type="match status" value="1"/>
</dbReference>
<dbReference type="InterPro" id="IPR001126">
    <property type="entry name" value="UmuC"/>
</dbReference>
<protein>
    <recommendedName>
        <fullName evidence="5">UmuC domain-containing protein</fullName>
    </recommendedName>
</protein>
<dbReference type="InterPro" id="IPR036775">
    <property type="entry name" value="DNA_pol_Y-fam_lit_finger_sf"/>
</dbReference>
<keyword evidence="1" id="KW-0227">DNA damage</keyword>
<evidence type="ECO:0000256" key="3">
    <source>
        <dbReference type="ARBA" id="ARBA00023204"/>
    </source>
</evidence>
<dbReference type="Pfam" id="PF00817">
    <property type="entry name" value="IMS"/>
    <property type="match status" value="1"/>
</dbReference>
<dbReference type="EMBL" id="UINC01000614">
    <property type="protein sequence ID" value="SUZ58359.1"/>
    <property type="molecule type" value="Genomic_DNA"/>
</dbReference>
<keyword evidence="3" id="KW-0234">DNA repair</keyword>
<dbReference type="GO" id="GO:0042276">
    <property type="term" value="P:error-prone translesion synthesis"/>
    <property type="evidence" value="ECO:0007669"/>
    <property type="project" value="TreeGrafter"/>
</dbReference>
<dbReference type="AlphaFoldDB" id="A0A381NVV8"/>
<dbReference type="InterPro" id="IPR043502">
    <property type="entry name" value="DNA/RNA_pol_sf"/>
</dbReference>
<dbReference type="Pfam" id="PF13438">
    <property type="entry name" value="DUF4113"/>
    <property type="match status" value="1"/>
</dbReference>
<reference evidence="6" key="1">
    <citation type="submission" date="2018-05" db="EMBL/GenBank/DDBJ databases">
        <authorList>
            <person name="Lanie J.A."/>
            <person name="Ng W.-L."/>
            <person name="Kazmierczak K.M."/>
            <person name="Andrzejewski T.M."/>
            <person name="Davidsen T.M."/>
            <person name="Wayne K.J."/>
            <person name="Tettelin H."/>
            <person name="Glass J.I."/>
            <person name="Rusch D."/>
            <person name="Podicherti R."/>
            <person name="Tsui H.-C.T."/>
            <person name="Winkler M.E."/>
        </authorList>
    </citation>
    <scope>NUCLEOTIDE SEQUENCE</scope>
</reference>
<dbReference type="InterPro" id="IPR017961">
    <property type="entry name" value="DNA_pol_Y-fam_little_finger"/>
</dbReference>
<name>A0A381NVV8_9ZZZZ</name>
<dbReference type="InterPro" id="IPR025188">
    <property type="entry name" value="DUF4113"/>
</dbReference>
<evidence type="ECO:0000256" key="1">
    <source>
        <dbReference type="ARBA" id="ARBA00022763"/>
    </source>
</evidence>
<organism evidence="6">
    <name type="scientific">marine metagenome</name>
    <dbReference type="NCBI Taxonomy" id="408172"/>
    <lineage>
        <taxon>unclassified sequences</taxon>
        <taxon>metagenomes</taxon>
        <taxon>ecological metagenomes</taxon>
    </lineage>
</organism>
<dbReference type="PROSITE" id="PS50173">
    <property type="entry name" value="UMUC"/>
    <property type="match status" value="1"/>
</dbReference>
<dbReference type="Gene3D" id="3.30.1490.100">
    <property type="entry name" value="DNA polymerase, Y-family, little finger domain"/>
    <property type="match status" value="1"/>
</dbReference>
<dbReference type="SUPFAM" id="SSF56672">
    <property type="entry name" value="DNA/RNA polymerases"/>
    <property type="match status" value="1"/>
</dbReference>
<keyword evidence="2" id="KW-0741">SOS mutagenesis</keyword>
<dbReference type="GO" id="GO:0003684">
    <property type="term" value="F:damaged DNA binding"/>
    <property type="evidence" value="ECO:0007669"/>
    <property type="project" value="InterPro"/>
</dbReference>
<dbReference type="InterPro" id="IPR043128">
    <property type="entry name" value="Rev_trsase/Diguanyl_cyclase"/>
</dbReference>
<proteinExistence type="predicted"/>
<dbReference type="Gene3D" id="1.10.150.20">
    <property type="entry name" value="5' to 3' exonuclease, C-terminal subdomain"/>
    <property type="match status" value="1"/>
</dbReference>
<evidence type="ECO:0000259" key="5">
    <source>
        <dbReference type="PROSITE" id="PS50173"/>
    </source>
</evidence>
<keyword evidence="4" id="KW-0742">SOS response</keyword>
<evidence type="ECO:0000256" key="4">
    <source>
        <dbReference type="ARBA" id="ARBA00023236"/>
    </source>
</evidence>
<dbReference type="InterPro" id="IPR050116">
    <property type="entry name" value="DNA_polymerase-Y"/>
</dbReference>
<dbReference type="Pfam" id="PF11799">
    <property type="entry name" value="IMS_C"/>
    <property type="match status" value="1"/>
</dbReference>
<gene>
    <name evidence="6" type="ORF">METZ01_LOCUS11213</name>
</gene>
<dbReference type="Gene3D" id="3.40.1170.60">
    <property type="match status" value="1"/>
</dbReference>
<evidence type="ECO:0000256" key="2">
    <source>
        <dbReference type="ARBA" id="ARBA00023199"/>
    </source>
</evidence>
<dbReference type="Gene3D" id="3.30.70.270">
    <property type="match status" value="1"/>
</dbReference>
<dbReference type="PANTHER" id="PTHR11076:SF34">
    <property type="entry name" value="PROTEIN UMUC"/>
    <property type="match status" value="1"/>
</dbReference>
<dbReference type="GO" id="GO:0009432">
    <property type="term" value="P:SOS response"/>
    <property type="evidence" value="ECO:0007669"/>
    <property type="project" value="UniProtKB-KW"/>
</dbReference>
<feature type="domain" description="UmuC" evidence="5">
    <location>
        <begin position="2"/>
        <end position="182"/>
    </location>
</feature>
<evidence type="ECO:0000313" key="6">
    <source>
        <dbReference type="EMBL" id="SUZ58359.1"/>
    </source>
</evidence>
<dbReference type="GO" id="GO:0006281">
    <property type="term" value="P:DNA repair"/>
    <property type="evidence" value="ECO:0007669"/>
    <property type="project" value="UniProtKB-KW"/>
</dbReference>
<dbReference type="CDD" id="cd01700">
    <property type="entry name" value="PolY_Pol_V_umuC"/>
    <property type="match status" value="1"/>
</dbReference>